<reference evidence="2 3" key="1">
    <citation type="submission" date="2024-01" db="EMBL/GenBank/DDBJ databases">
        <authorList>
            <person name="Waweru B."/>
        </authorList>
    </citation>
    <scope>NUCLEOTIDE SEQUENCE [LARGE SCALE GENOMIC DNA]</scope>
</reference>
<proteinExistence type="predicted"/>
<gene>
    <name evidence="2" type="ORF">DCAF_LOCUS5979</name>
</gene>
<dbReference type="AlphaFoldDB" id="A0AAV1R2X0"/>
<name>A0AAV1R2X0_9ROSI</name>
<evidence type="ECO:0000259" key="1">
    <source>
        <dbReference type="Pfam" id="PF25821"/>
    </source>
</evidence>
<sequence>MDGGNGLRVIRGSAAAADACGIVAAGAQDKTIINRIMLRFRPIAPKPADGTDLDSGSSMVGNKDLLAFKKRRKRKYVRVCKSNSLKKNKRVLVGPPSDQEREKEGEIGGADFNKVVTLQLLPDERSEVKESRERMGNTWCNNDNIQDLAVDNTKEYSDDQERQEQPMWFKLKQQPMMEGCGKQDQLFVMVPQKRETTVVEFWVTVECVTDIYSTCMDGRAISLGSTDVERMRNLEEDTCPGFISDGLNHVPWINGAYKKMVEMVKKEDDKEIAQLYNTAEVMIRLVIKEKLLPFVACSSAFSCWVTLQNAWQKEKCSQMVVPCDVWRMDCGGFAWRLDVEAALSLGR</sequence>
<dbReference type="EMBL" id="CAWUPB010000893">
    <property type="protein sequence ID" value="CAK7328258.1"/>
    <property type="molecule type" value="Genomic_DNA"/>
</dbReference>
<accession>A0AAV1R2X0</accession>
<dbReference type="Proteomes" id="UP001314170">
    <property type="component" value="Unassembled WGS sequence"/>
</dbReference>
<evidence type="ECO:0000313" key="2">
    <source>
        <dbReference type="EMBL" id="CAK7328258.1"/>
    </source>
</evidence>
<dbReference type="Pfam" id="PF25821">
    <property type="entry name" value="DUF7950"/>
    <property type="match status" value="1"/>
</dbReference>
<dbReference type="InterPro" id="IPR057710">
    <property type="entry name" value="DUF7950"/>
</dbReference>
<dbReference type="PANTHER" id="PTHR33595:SF26">
    <property type="entry name" value="(RAPE) HYPOTHETICAL PROTEIN"/>
    <property type="match status" value="1"/>
</dbReference>
<protein>
    <recommendedName>
        <fullName evidence="1">DUF7950 domain-containing protein</fullName>
    </recommendedName>
</protein>
<evidence type="ECO:0000313" key="3">
    <source>
        <dbReference type="Proteomes" id="UP001314170"/>
    </source>
</evidence>
<keyword evidence="3" id="KW-1185">Reference proteome</keyword>
<comment type="caution">
    <text evidence="2">The sequence shown here is derived from an EMBL/GenBank/DDBJ whole genome shotgun (WGS) entry which is preliminary data.</text>
</comment>
<organism evidence="2 3">
    <name type="scientific">Dovyalis caffra</name>
    <dbReference type="NCBI Taxonomy" id="77055"/>
    <lineage>
        <taxon>Eukaryota</taxon>
        <taxon>Viridiplantae</taxon>
        <taxon>Streptophyta</taxon>
        <taxon>Embryophyta</taxon>
        <taxon>Tracheophyta</taxon>
        <taxon>Spermatophyta</taxon>
        <taxon>Magnoliopsida</taxon>
        <taxon>eudicotyledons</taxon>
        <taxon>Gunneridae</taxon>
        <taxon>Pentapetalae</taxon>
        <taxon>rosids</taxon>
        <taxon>fabids</taxon>
        <taxon>Malpighiales</taxon>
        <taxon>Salicaceae</taxon>
        <taxon>Flacourtieae</taxon>
        <taxon>Dovyalis</taxon>
    </lineage>
</organism>
<dbReference type="PANTHER" id="PTHR33595">
    <property type="entry name" value="VON WILLEBRAND FACTOR A DOMAIN PROTEIN"/>
    <property type="match status" value="1"/>
</dbReference>
<feature type="domain" description="DUF7950" evidence="1">
    <location>
        <begin position="199"/>
        <end position="344"/>
    </location>
</feature>